<name>A0ABR4MXW6_9FUNG</name>
<sequence>MIARSLVRAARLSRQPLPTPVGLRAYGSYIGEGTNPKLAPPERPEPVAATIWTNKHVKPAPPKAESNPDDLFYHPMYTPPLKNDTAVGPLIKPLHYPEFDQIKDYWTKTGIASYDSVYDLRLEKPQDSFIGDYPKITPQYSWIRDPYAYWDQQGRRDYGEILYDHDNFTDAWGFGPTYHWYIPVVTTSRVLGALAFGAGLLYLWNPAERAWIAEKDYPYDGLRVELGGDPNNEEDNWSAAHVYKI</sequence>
<proteinExistence type="predicted"/>
<dbReference type="Pfam" id="PF05821">
    <property type="entry name" value="NDUF_B8"/>
    <property type="match status" value="1"/>
</dbReference>
<dbReference type="InterPro" id="IPR008699">
    <property type="entry name" value="NDUFB8"/>
</dbReference>
<dbReference type="EMBL" id="JADGIZ020000078">
    <property type="protein sequence ID" value="KAL2912063.1"/>
    <property type="molecule type" value="Genomic_DNA"/>
</dbReference>
<organism evidence="1 2">
    <name type="scientific">Polyrhizophydium stewartii</name>
    <dbReference type="NCBI Taxonomy" id="2732419"/>
    <lineage>
        <taxon>Eukaryota</taxon>
        <taxon>Fungi</taxon>
        <taxon>Fungi incertae sedis</taxon>
        <taxon>Chytridiomycota</taxon>
        <taxon>Chytridiomycota incertae sedis</taxon>
        <taxon>Chytridiomycetes</taxon>
        <taxon>Rhizophydiales</taxon>
        <taxon>Rhizophydiales incertae sedis</taxon>
        <taxon>Polyrhizophydium</taxon>
    </lineage>
</organism>
<dbReference type="PANTHER" id="PTHR12840:SF1">
    <property type="entry name" value="NADH DEHYDROGENASE [UBIQUINONE] 1 BETA SUBCOMPLEX SUBUNIT 8, MITOCHONDRIAL"/>
    <property type="match status" value="1"/>
</dbReference>
<evidence type="ECO:0000313" key="1">
    <source>
        <dbReference type="EMBL" id="KAL2912063.1"/>
    </source>
</evidence>
<comment type="caution">
    <text evidence="1">The sequence shown here is derived from an EMBL/GenBank/DDBJ whole genome shotgun (WGS) entry which is preliminary data.</text>
</comment>
<dbReference type="PANTHER" id="PTHR12840">
    <property type="entry name" value="NADH-UBIQUINONE OXIDOREDUCTASE ASHI SUBUNIT"/>
    <property type="match status" value="1"/>
</dbReference>
<accession>A0ABR4MXW6</accession>
<keyword evidence="2" id="KW-1185">Reference proteome</keyword>
<gene>
    <name evidence="1" type="ORF">HK105_208492</name>
</gene>
<dbReference type="Proteomes" id="UP001527925">
    <property type="component" value="Unassembled WGS sequence"/>
</dbReference>
<evidence type="ECO:0000313" key="2">
    <source>
        <dbReference type="Proteomes" id="UP001527925"/>
    </source>
</evidence>
<evidence type="ECO:0008006" key="3">
    <source>
        <dbReference type="Google" id="ProtNLM"/>
    </source>
</evidence>
<protein>
    <recommendedName>
        <fullName evidence="3">NADH dehydrogenase [ubiquinone] 1 beta subcomplex subunit 8, mitochondrial</fullName>
    </recommendedName>
</protein>
<reference evidence="1 2" key="1">
    <citation type="submission" date="2023-09" db="EMBL/GenBank/DDBJ databases">
        <title>Pangenome analysis of Batrachochytrium dendrobatidis and related Chytrids.</title>
        <authorList>
            <person name="Yacoub M.N."/>
            <person name="Stajich J.E."/>
            <person name="James T.Y."/>
        </authorList>
    </citation>
    <scope>NUCLEOTIDE SEQUENCE [LARGE SCALE GENOMIC DNA]</scope>
    <source>
        <strain evidence="1 2">JEL0888</strain>
    </source>
</reference>